<sequence>MSEYTSLGFIGLGAMGKPMAEQLAKKLPSTTKMIVYDVIESVVKELAEKYSGMVIAGTSPKDVTENSQLIFSMVPEGAHVRSVYLDEKTGVCSTDLGERILVDCSTIDIATNLAVKDHVKTHHPKAYFYDAPVSGGVIGAENGSIAFFLGCAATDPNLERLTKLLDLMGKQVIPCGQPSLGLSAKLCNNYLSGLIAIANSEALIMGMKAGLDPRVLSSAFGAGTAQNTICDKFNPCPGVAPTSPSTNGYKGGFKVRLMKKDFSLAVDLAKQQGVDLVLGAQGLKTYENASNDPKCRDLDSRVVFRHLGGDEDWATKFN</sequence>
<name>A0A9W9T3X6_9EURO</name>
<feature type="domain" description="6-phosphogluconate dehydrogenase NADP-binding" evidence="9">
    <location>
        <begin position="7"/>
        <end position="175"/>
    </location>
</feature>
<dbReference type="InterPro" id="IPR036291">
    <property type="entry name" value="NAD(P)-bd_dom_sf"/>
</dbReference>
<dbReference type="InterPro" id="IPR006115">
    <property type="entry name" value="6PGDH_NADP-bd"/>
</dbReference>
<dbReference type="GO" id="GO:0051287">
    <property type="term" value="F:NAD binding"/>
    <property type="evidence" value="ECO:0007669"/>
    <property type="project" value="InterPro"/>
</dbReference>
<dbReference type="OrthoDB" id="21615at2759"/>
<comment type="catalytic activity">
    <reaction evidence="7">
        <text>3-hydroxy-2-methylpropanoate + NAD(+) = 2-methyl-3-oxopropanoate + NADH + H(+)</text>
        <dbReference type="Rhea" id="RHEA:17681"/>
        <dbReference type="ChEBI" id="CHEBI:11805"/>
        <dbReference type="ChEBI" id="CHEBI:15378"/>
        <dbReference type="ChEBI" id="CHEBI:57540"/>
        <dbReference type="ChEBI" id="CHEBI:57700"/>
        <dbReference type="ChEBI" id="CHEBI:57945"/>
        <dbReference type="EC" id="1.1.1.31"/>
    </reaction>
</comment>
<evidence type="ECO:0000256" key="5">
    <source>
        <dbReference type="ARBA" id="ARBA00023002"/>
    </source>
</evidence>
<dbReference type="InterPro" id="IPR029154">
    <property type="entry name" value="HIBADH-like_NADP-bd"/>
</dbReference>
<dbReference type="Gene3D" id="1.10.1040.10">
    <property type="entry name" value="N-(1-d-carboxylethyl)-l-norvaline Dehydrogenase, domain 2"/>
    <property type="match status" value="1"/>
</dbReference>
<gene>
    <name evidence="11" type="ORF">N7449_002956</name>
</gene>
<dbReference type="AlphaFoldDB" id="A0A9W9T3X6"/>
<evidence type="ECO:0000256" key="3">
    <source>
        <dbReference type="ARBA" id="ARBA00012991"/>
    </source>
</evidence>
<dbReference type="PANTHER" id="PTHR22981:SF81">
    <property type="entry name" value="DEHYDROGENASE, PUTATIVE-RELATED"/>
    <property type="match status" value="1"/>
</dbReference>
<comment type="pathway">
    <text evidence="1">Amino-acid degradation; L-valine degradation.</text>
</comment>
<reference evidence="11" key="2">
    <citation type="journal article" date="2023" name="IMA Fungus">
        <title>Comparative genomic study of the Penicillium genus elucidates a diverse pangenome and 15 lateral gene transfer events.</title>
        <authorList>
            <person name="Petersen C."/>
            <person name="Sorensen T."/>
            <person name="Nielsen M.R."/>
            <person name="Sondergaard T.E."/>
            <person name="Sorensen J.L."/>
            <person name="Fitzpatrick D.A."/>
            <person name="Frisvad J.C."/>
            <person name="Nielsen K.L."/>
        </authorList>
    </citation>
    <scope>NUCLEOTIDE SEQUENCE</scope>
    <source>
        <strain evidence="11">IBT 20477</strain>
    </source>
</reference>
<dbReference type="GO" id="GO:0050661">
    <property type="term" value="F:NADP binding"/>
    <property type="evidence" value="ECO:0007669"/>
    <property type="project" value="InterPro"/>
</dbReference>
<dbReference type="PANTHER" id="PTHR22981">
    <property type="entry name" value="3-HYDROXYISOBUTYRATE DEHYDROGENASE-RELATED"/>
    <property type="match status" value="1"/>
</dbReference>
<evidence type="ECO:0000256" key="1">
    <source>
        <dbReference type="ARBA" id="ARBA00005109"/>
    </source>
</evidence>
<dbReference type="EMBL" id="JAPQKQ010000002">
    <property type="protein sequence ID" value="KAJ5208577.1"/>
    <property type="molecule type" value="Genomic_DNA"/>
</dbReference>
<dbReference type="GO" id="GO:0006574">
    <property type="term" value="P:L-valine catabolic process"/>
    <property type="evidence" value="ECO:0007669"/>
    <property type="project" value="TreeGrafter"/>
</dbReference>
<feature type="domain" description="3-hydroxyisobutyrate dehydrogenase-like NAD-binding" evidence="10">
    <location>
        <begin position="182"/>
        <end position="293"/>
    </location>
</feature>
<keyword evidence="6" id="KW-0520">NAD</keyword>
<evidence type="ECO:0000313" key="11">
    <source>
        <dbReference type="EMBL" id="KAJ5208577.1"/>
    </source>
</evidence>
<comment type="caution">
    <text evidence="11">The sequence shown here is derived from an EMBL/GenBank/DDBJ whole genome shotgun (WGS) entry which is preliminary data.</text>
</comment>
<evidence type="ECO:0000259" key="9">
    <source>
        <dbReference type="Pfam" id="PF03446"/>
    </source>
</evidence>
<dbReference type="Gene3D" id="3.40.50.720">
    <property type="entry name" value="NAD(P)-binding Rossmann-like Domain"/>
    <property type="match status" value="1"/>
</dbReference>
<keyword evidence="4" id="KW-0101">Branched-chain amino acid catabolism</keyword>
<dbReference type="GO" id="GO:0008442">
    <property type="term" value="F:3-hydroxyisobutyrate dehydrogenase activity"/>
    <property type="evidence" value="ECO:0007669"/>
    <property type="project" value="UniProtKB-EC"/>
</dbReference>
<dbReference type="InterPro" id="IPR013328">
    <property type="entry name" value="6PGD_dom2"/>
</dbReference>
<comment type="similarity">
    <text evidence="2">Belongs to the HIBADH-related family. 3-hydroxyisobutyrate dehydrogenase subfamily.</text>
</comment>
<dbReference type="FunFam" id="1.10.1040.10:FF:000006">
    <property type="entry name" value="3-hydroxyisobutyrate dehydrogenase"/>
    <property type="match status" value="1"/>
</dbReference>
<evidence type="ECO:0000256" key="4">
    <source>
        <dbReference type="ARBA" id="ARBA00022456"/>
    </source>
</evidence>
<organism evidence="11 12">
    <name type="scientific">Penicillium cf. viridicatum</name>
    <dbReference type="NCBI Taxonomy" id="2972119"/>
    <lineage>
        <taxon>Eukaryota</taxon>
        <taxon>Fungi</taxon>
        <taxon>Dikarya</taxon>
        <taxon>Ascomycota</taxon>
        <taxon>Pezizomycotina</taxon>
        <taxon>Eurotiomycetes</taxon>
        <taxon>Eurotiomycetidae</taxon>
        <taxon>Eurotiales</taxon>
        <taxon>Aspergillaceae</taxon>
        <taxon>Penicillium</taxon>
    </lineage>
</organism>
<feature type="active site" evidence="8">
    <location>
        <position position="185"/>
    </location>
</feature>
<accession>A0A9W9T3X6</accession>
<dbReference type="FunFam" id="3.40.50.720:FF:000746">
    <property type="entry name" value="3-hydroxyisobutyrate dehydrogenase, mitochondrial"/>
    <property type="match status" value="1"/>
</dbReference>
<dbReference type="Pfam" id="PF14833">
    <property type="entry name" value="NAD_binding_11"/>
    <property type="match status" value="1"/>
</dbReference>
<dbReference type="Proteomes" id="UP001150942">
    <property type="component" value="Unassembled WGS sequence"/>
</dbReference>
<keyword evidence="12" id="KW-1185">Reference proteome</keyword>
<dbReference type="SUPFAM" id="SSF51735">
    <property type="entry name" value="NAD(P)-binding Rossmann-fold domains"/>
    <property type="match status" value="1"/>
</dbReference>
<dbReference type="GO" id="GO:0005739">
    <property type="term" value="C:mitochondrion"/>
    <property type="evidence" value="ECO:0007669"/>
    <property type="project" value="TreeGrafter"/>
</dbReference>
<evidence type="ECO:0000259" key="10">
    <source>
        <dbReference type="Pfam" id="PF14833"/>
    </source>
</evidence>
<dbReference type="InterPro" id="IPR015815">
    <property type="entry name" value="HIBADH-related"/>
</dbReference>
<dbReference type="PIRSF" id="PIRSF000103">
    <property type="entry name" value="HIBADH"/>
    <property type="match status" value="1"/>
</dbReference>
<dbReference type="EC" id="1.1.1.31" evidence="3"/>
<reference evidence="11" key="1">
    <citation type="submission" date="2022-11" db="EMBL/GenBank/DDBJ databases">
        <authorList>
            <person name="Petersen C."/>
        </authorList>
    </citation>
    <scope>NUCLEOTIDE SEQUENCE</scope>
    <source>
        <strain evidence="11">IBT 20477</strain>
    </source>
</reference>
<dbReference type="SUPFAM" id="SSF48179">
    <property type="entry name" value="6-phosphogluconate dehydrogenase C-terminal domain-like"/>
    <property type="match status" value="1"/>
</dbReference>
<evidence type="ECO:0000256" key="6">
    <source>
        <dbReference type="ARBA" id="ARBA00023027"/>
    </source>
</evidence>
<evidence type="ECO:0000256" key="8">
    <source>
        <dbReference type="PIRSR" id="PIRSR000103-1"/>
    </source>
</evidence>
<evidence type="ECO:0000256" key="7">
    <source>
        <dbReference type="ARBA" id="ARBA00049197"/>
    </source>
</evidence>
<dbReference type="InterPro" id="IPR008927">
    <property type="entry name" value="6-PGluconate_DH-like_C_sf"/>
</dbReference>
<evidence type="ECO:0000313" key="12">
    <source>
        <dbReference type="Proteomes" id="UP001150942"/>
    </source>
</evidence>
<proteinExistence type="inferred from homology"/>
<evidence type="ECO:0000256" key="2">
    <source>
        <dbReference type="ARBA" id="ARBA00006013"/>
    </source>
</evidence>
<protein>
    <recommendedName>
        <fullName evidence="3">3-hydroxyisobutyrate dehydrogenase</fullName>
        <ecNumber evidence="3">1.1.1.31</ecNumber>
    </recommendedName>
</protein>
<keyword evidence="5" id="KW-0560">Oxidoreductase</keyword>
<dbReference type="Pfam" id="PF03446">
    <property type="entry name" value="NAD_binding_2"/>
    <property type="match status" value="1"/>
</dbReference>